<comment type="caution">
    <text evidence="2">The sequence shown here is derived from an EMBL/GenBank/DDBJ whole genome shotgun (WGS) entry which is preliminary data.</text>
</comment>
<dbReference type="EMBL" id="QGKW02000717">
    <property type="protein sequence ID" value="KAF2600216.1"/>
    <property type="molecule type" value="Genomic_DNA"/>
</dbReference>
<evidence type="ECO:0000256" key="1">
    <source>
        <dbReference type="SAM" id="MobiDB-lite"/>
    </source>
</evidence>
<proteinExistence type="predicted"/>
<reference evidence="2" key="1">
    <citation type="submission" date="2019-12" db="EMBL/GenBank/DDBJ databases">
        <title>Genome sequencing and annotation of Brassica cretica.</title>
        <authorList>
            <person name="Studholme D.J."/>
            <person name="Sarris P.F."/>
        </authorList>
    </citation>
    <scope>NUCLEOTIDE SEQUENCE</scope>
    <source>
        <strain evidence="2">PFS-001/15</strain>
        <tissue evidence="2">Leaf</tissue>
    </source>
</reference>
<organism evidence="2 3">
    <name type="scientific">Brassica cretica</name>
    <name type="common">Mustard</name>
    <dbReference type="NCBI Taxonomy" id="69181"/>
    <lineage>
        <taxon>Eukaryota</taxon>
        <taxon>Viridiplantae</taxon>
        <taxon>Streptophyta</taxon>
        <taxon>Embryophyta</taxon>
        <taxon>Tracheophyta</taxon>
        <taxon>Spermatophyta</taxon>
        <taxon>Magnoliopsida</taxon>
        <taxon>eudicotyledons</taxon>
        <taxon>Gunneridae</taxon>
        <taxon>Pentapetalae</taxon>
        <taxon>rosids</taxon>
        <taxon>malvids</taxon>
        <taxon>Brassicales</taxon>
        <taxon>Brassicaceae</taxon>
        <taxon>Brassiceae</taxon>
        <taxon>Brassica</taxon>
    </lineage>
</organism>
<evidence type="ECO:0000313" key="3">
    <source>
        <dbReference type="Proteomes" id="UP000712281"/>
    </source>
</evidence>
<protein>
    <submittedName>
        <fullName evidence="2">Uncharacterized protein</fullName>
    </submittedName>
</protein>
<name>A0A8S9L3Z5_BRACR</name>
<accession>A0A8S9L3Z5</accession>
<dbReference type="Proteomes" id="UP000712281">
    <property type="component" value="Unassembled WGS sequence"/>
</dbReference>
<sequence length="595" mass="66984">MSSRKGSSKRNSSSHSSSGDSSANEVIAPKEEFEVEEEAKDAYYKALCGSPPPSQDIPIPKRPVRSPNAPLTPSMVSPDYLTTLRDFYQIPSGVVFRIPSGNESAKNPPEGFFTCYEAFLVYCRMWFPIPGTIVRALHHFGLSISQLSVPALQHWLGVLISSYELGMDLNPGDFEGFWFTRGTGIDGSYRMAPKKGMAIIQGHTSHPKTWFEHFFFVWIDGESVEDSYLHLFRREWNYPWILPPTSADLFAKRDLLRGRPFFWNSFTVERIRSAVKLHQSRAVSQPLDVPYYPVIDVLPAQRQRTRSRKGKGVASENVLGNPPLPEWNPSFSLGERSGTSEVPPPSNFLVDLSPVFTTHELLDEESRRKVVAEGSRLINEVYPLNFDLNYILFFFVSFSDLKFVQGMRVFNAALDGSFWESRISHFKAEEAERELFRFRKEVEEQSRRQAELRSRALVRAERGGKRAIVAEMKRRAALFATEFESFKDAQEFVGDFRECRGSVATLYKSQNEDFSFPAEVAEMSGLMNGCAHAVSLVPPIEGRVRQLWDSIEVSEDTAEAGTGVGDEGAGVADGEVDQPASLFGISMSGFFDFEL</sequence>
<evidence type="ECO:0000313" key="2">
    <source>
        <dbReference type="EMBL" id="KAF2600216.1"/>
    </source>
</evidence>
<feature type="region of interest" description="Disordered" evidence="1">
    <location>
        <begin position="1"/>
        <end position="31"/>
    </location>
</feature>
<feature type="compositionally biased region" description="Low complexity" evidence="1">
    <location>
        <begin position="1"/>
        <end position="22"/>
    </location>
</feature>
<feature type="region of interest" description="Disordered" evidence="1">
    <location>
        <begin position="46"/>
        <end position="72"/>
    </location>
</feature>
<dbReference type="AlphaFoldDB" id="A0A8S9L3Z5"/>
<gene>
    <name evidence="2" type="ORF">F2Q68_00010186</name>
</gene>